<sequence length="329" mass="37112">MVNNYSETSVSENYSAPEQTLEFKGKGTELFGIQLPNWVLTLVTCGLYYPWAKVEILKYVYSKTEFAGSRFKFHGTGKEMFKGFIKAIGIFAVLIGFFLFCSLSGKPELILVGMLGFYAGLGLIIPVAIHGRMRYRLSRTSWRGIHFGYTGSLKQLYIECIKGAFLTAITFGIYGSWFVVNLRKYIIGNIRFGNIRFSFDGEGGELFITHLKGYFLSVFTLGIYLFWYMRDLHFFYVNNILAEQNGRLVRLDANVTGTGYLKLIVGNVLIMVFTLGLGIPFVTVRTLNFVISNTQLIGTLDLENIEQAEADRIGATFEDVSDLLNLDLV</sequence>
<organism evidence="2 3">
    <name type="scientific">Adhaeribacter soli</name>
    <dbReference type="NCBI Taxonomy" id="2607655"/>
    <lineage>
        <taxon>Bacteria</taxon>
        <taxon>Pseudomonadati</taxon>
        <taxon>Bacteroidota</taxon>
        <taxon>Cytophagia</taxon>
        <taxon>Cytophagales</taxon>
        <taxon>Hymenobacteraceae</taxon>
        <taxon>Adhaeribacter</taxon>
    </lineage>
</organism>
<dbReference type="Proteomes" id="UP000326570">
    <property type="component" value="Unassembled WGS sequence"/>
</dbReference>
<accession>A0A5N1IRH3</accession>
<gene>
    <name evidence="2" type="ORF">F0P94_11345</name>
</gene>
<dbReference type="AlphaFoldDB" id="A0A5N1IRH3"/>
<keyword evidence="1" id="KW-0472">Membrane</keyword>
<reference evidence="2 3" key="1">
    <citation type="submission" date="2019-09" db="EMBL/GenBank/DDBJ databases">
        <title>Genome sequence of Adhaeribacter sp. M2.</title>
        <authorList>
            <person name="Srinivasan S."/>
        </authorList>
    </citation>
    <scope>NUCLEOTIDE SEQUENCE [LARGE SCALE GENOMIC DNA]</scope>
    <source>
        <strain evidence="2 3">M2</strain>
    </source>
</reference>
<protein>
    <submittedName>
        <fullName evidence="2">DUF898 domain-containing protein</fullName>
    </submittedName>
</protein>
<keyword evidence="1" id="KW-1133">Transmembrane helix</keyword>
<name>A0A5N1IRH3_9BACT</name>
<feature type="transmembrane region" description="Helical" evidence="1">
    <location>
        <begin position="109"/>
        <end position="129"/>
    </location>
</feature>
<keyword evidence="1" id="KW-0812">Transmembrane</keyword>
<proteinExistence type="predicted"/>
<feature type="transmembrane region" description="Helical" evidence="1">
    <location>
        <begin position="260"/>
        <end position="282"/>
    </location>
</feature>
<dbReference type="InterPro" id="IPR010295">
    <property type="entry name" value="DUF898"/>
</dbReference>
<feature type="transmembrane region" description="Helical" evidence="1">
    <location>
        <begin position="213"/>
        <end position="229"/>
    </location>
</feature>
<dbReference type="EMBL" id="VTWT01000006">
    <property type="protein sequence ID" value="KAA9332600.1"/>
    <property type="molecule type" value="Genomic_DNA"/>
</dbReference>
<dbReference type="RefSeq" id="WP_150904013.1">
    <property type="nucleotide sequence ID" value="NZ_VTWT01000006.1"/>
</dbReference>
<feature type="transmembrane region" description="Helical" evidence="1">
    <location>
        <begin position="84"/>
        <end position="103"/>
    </location>
</feature>
<evidence type="ECO:0000256" key="1">
    <source>
        <dbReference type="SAM" id="Phobius"/>
    </source>
</evidence>
<dbReference type="Pfam" id="PF05987">
    <property type="entry name" value="DUF898"/>
    <property type="match status" value="2"/>
</dbReference>
<evidence type="ECO:0000313" key="2">
    <source>
        <dbReference type="EMBL" id="KAA9332600.1"/>
    </source>
</evidence>
<evidence type="ECO:0000313" key="3">
    <source>
        <dbReference type="Proteomes" id="UP000326570"/>
    </source>
</evidence>
<comment type="caution">
    <text evidence="2">The sequence shown here is derived from an EMBL/GenBank/DDBJ whole genome shotgun (WGS) entry which is preliminary data.</text>
</comment>
<keyword evidence="3" id="KW-1185">Reference proteome</keyword>